<evidence type="ECO:0000313" key="2">
    <source>
        <dbReference type="Proteomes" id="UP000729402"/>
    </source>
</evidence>
<comment type="caution">
    <text evidence="1">The sequence shown here is derived from an EMBL/GenBank/DDBJ whole genome shotgun (WGS) entry which is preliminary data.</text>
</comment>
<evidence type="ECO:0000313" key="1">
    <source>
        <dbReference type="EMBL" id="KAG8056592.1"/>
    </source>
</evidence>
<name>A0A8J5RUB5_ZIZPA</name>
<accession>A0A8J5RUB5</accession>
<dbReference type="AlphaFoldDB" id="A0A8J5RUB5"/>
<gene>
    <name evidence="1" type="ORF">GUJ93_ZPchr0002g24655</name>
</gene>
<organism evidence="1 2">
    <name type="scientific">Zizania palustris</name>
    <name type="common">Northern wild rice</name>
    <dbReference type="NCBI Taxonomy" id="103762"/>
    <lineage>
        <taxon>Eukaryota</taxon>
        <taxon>Viridiplantae</taxon>
        <taxon>Streptophyta</taxon>
        <taxon>Embryophyta</taxon>
        <taxon>Tracheophyta</taxon>
        <taxon>Spermatophyta</taxon>
        <taxon>Magnoliopsida</taxon>
        <taxon>Liliopsida</taxon>
        <taxon>Poales</taxon>
        <taxon>Poaceae</taxon>
        <taxon>BOP clade</taxon>
        <taxon>Oryzoideae</taxon>
        <taxon>Oryzeae</taxon>
        <taxon>Zizaniinae</taxon>
        <taxon>Zizania</taxon>
    </lineage>
</organism>
<dbReference type="EMBL" id="JAAALK010000287">
    <property type="protein sequence ID" value="KAG8056592.1"/>
    <property type="molecule type" value="Genomic_DNA"/>
</dbReference>
<dbReference type="Proteomes" id="UP000729402">
    <property type="component" value="Unassembled WGS sequence"/>
</dbReference>
<reference evidence="1" key="1">
    <citation type="journal article" date="2021" name="bioRxiv">
        <title>Whole Genome Assembly and Annotation of Northern Wild Rice, Zizania palustris L., Supports a Whole Genome Duplication in the Zizania Genus.</title>
        <authorList>
            <person name="Haas M."/>
            <person name="Kono T."/>
            <person name="Macchietto M."/>
            <person name="Millas R."/>
            <person name="McGilp L."/>
            <person name="Shao M."/>
            <person name="Duquette J."/>
            <person name="Hirsch C.N."/>
            <person name="Kimball J."/>
        </authorList>
    </citation>
    <scope>NUCLEOTIDE SEQUENCE</scope>
    <source>
        <tissue evidence="1">Fresh leaf tissue</tissue>
    </source>
</reference>
<sequence>MEKFTALVACRRGAAAEYGEGEENDECLLRIQLEEIVIVKNDAYDAALAASASAARADGSVVGATTASSSTDHKCGNAIAAAAAAPGRAWRRWVGDGDGRGTGRVDDRGKDRRPRLDRLRAFFFSASVGETTN</sequence>
<reference evidence="1" key="2">
    <citation type="submission" date="2021-02" db="EMBL/GenBank/DDBJ databases">
        <authorList>
            <person name="Kimball J.A."/>
            <person name="Haas M.W."/>
            <person name="Macchietto M."/>
            <person name="Kono T."/>
            <person name="Duquette J."/>
            <person name="Shao M."/>
        </authorList>
    </citation>
    <scope>NUCLEOTIDE SEQUENCE</scope>
    <source>
        <tissue evidence="1">Fresh leaf tissue</tissue>
    </source>
</reference>
<protein>
    <submittedName>
        <fullName evidence="1">Uncharacterized protein</fullName>
    </submittedName>
</protein>
<keyword evidence="2" id="KW-1185">Reference proteome</keyword>
<proteinExistence type="predicted"/>